<name>A0A383C0Y9_9ZZZZ</name>
<feature type="transmembrane region" description="Helical" evidence="7">
    <location>
        <begin position="200"/>
        <end position="217"/>
    </location>
</feature>
<dbReference type="PANTHER" id="PTHR23517">
    <property type="entry name" value="RESISTANCE PROTEIN MDTM, PUTATIVE-RELATED-RELATED"/>
    <property type="match status" value="1"/>
</dbReference>
<proteinExistence type="predicted"/>
<dbReference type="InterPro" id="IPR005279">
    <property type="entry name" value="Dipep/tripep_permease"/>
</dbReference>
<dbReference type="Pfam" id="PF00854">
    <property type="entry name" value="PTR2"/>
    <property type="match status" value="1"/>
</dbReference>
<evidence type="ECO:0000256" key="3">
    <source>
        <dbReference type="ARBA" id="ARBA00022475"/>
    </source>
</evidence>
<keyword evidence="6 7" id="KW-0472">Membrane</keyword>
<evidence type="ECO:0000256" key="2">
    <source>
        <dbReference type="ARBA" id="ARBA00022448"/>
    </source>
</evidence>
<evidence type="ECO:0000256" key="1">
    <source>
        <dbReference type="ARBA" id="ARBA00004651"/>
    </source>
</evidence>
<keyword evidence="5 7" id="KW-1133">Transmembrane helix</keyword>
<sequence length="225" mass="24661">MFFLAGLSFSERKNLVLLFFLFIGAAAFWSGFDQSGGSLTIFARDFTDLNIAGFDFPISWMNLANPVFVVLFAPVFAGVWTNLAIKSLDPSLPMKFALGLLLMCLSFVLMIYAVDAAMQYQKVGIQWLLITYLLHTWGELAISPIGLSAFSRYAPKKYVGQMFGLWFTASAIGGVLAGLLGGEATVEGLGSMTPIFSFMIKYYLIIAVVLVVLSFVVKPAKNIEI</sequence>
<accession>A0A383C0Y9</accession>
<evidence type="ECO:0000256" key="7">
    <source>
        <dbReference type="SAM" id="Phobius"/>
    </source>
</evidence>
<feature type="transmembrane region" description="Helical" evidence="7">
    <location>
        <begin position="126"/>
        <end position="150"/>
    </location>
</feature>
<feature type="transmembrane region" description="Helical" evidence="7">
    <location>
        <begin position="97"/>
        <end position="114"/>
    </location>
</feature>
<dbReference type="EMBL" id="UINC01204805">
    <property type="protein sequence ID" value="SVE25700.1"/>
    <property type="molecule type" value="Genomic_DNA"/>
</dbReference>
<gene>
    <name evidence="8" type="ORF">METZ01_LOCUS478554</name>
</gene>
<protein>
    <recommendedName>
        <fullName evidence="9">Major facilitator superfamily (MFS) profile domain-containing protein</fullName>
    </recommendedName>
</protein>
<dbReference type="InterPro" id="IPR050171">
    <property type="entry name" value="MFS_Transporters"/>
</dbReference>
<dbReference type="NCBIfam" id="TIGR00924">
    <property type="entry name" value="yjdL_sub1_fam"/>
    <property type="match status" value="1"/>
</dbReference>
<dbReference type="InterPro" id="IPR000109">
    <property type="entry name" value="POT_fam"/>
</dbReference>
<organism evidence="8">
    <name type="scientific">marine metagenome</name>
    <dbReference type="NCBI Taxonomy" id="408172"/>
    <lineage>
        <taxon>unclassified sequences</taxon>
        <taxon>metagenomes</taxon>
        <taxon>ecological metagenomes</taxon>
    </lineage>
</organism>
<dbReference type="AlphaFoldDB" id="A0A383C0Y9"/>
<keyword evidence="3" id="KW-1003">Cell membrane</keyword>
<feature type="transmembrane region" description="Helical" evidence="7">
    <location>
        <begin position="162"/>
        <end position="180"/>
    </location>
</feature>
<evidence type="ECO:0000313" key="8">
    <source>
        <dbReference type="EMBL" id="SVE25700.1"/>
    </source>
</evidence>
<evidence type="ECO:0000256" key="4">
    <source>
        <dbReference type="ARBA" id="ARBA00022692"/>
    </source>
</evidence>
<reference evidence="8" key="1">
    <citation type="submission" date="2018-05" db="EMBL/GenBank/DDBJ databases">
        <authorList>
            <person name="Lanie J.A."/>
            <person name="Ng W.-L."/>
            <person name="Kazmierczak K.M."/>
            <person name="Andrzejewski T.M."/>
            <person name="Davidsen T.M."/>
            <person name="Wayne K.J."/>
            <person name="Tettelin H."/>
            <person name="Glass J.I."/>
            <person name="Rusch D."/>
            <person name="Podicherti R."/>
            <person name="Tsui H.-C.T."/>
            <person name="Winkler M.E."/>
        </authorList>
    </citation>
    <scope>NUCLEOTIDE SEQUENCE</scope>
</reference>
<comment type="subcellular location">
    <subcellularLocation>
        <location evidence="1">Cell membrane</location>
        <topology evidence="1">Multi-pass membrane protein</topology>
    </subcellularLocation>
</comment>
<dbReference type="InterPro" id="IPR036259">
    <property type="entry name" value="MFS_trans_sf"/>
</dbReference>
<evidence type="ECO:0000256" key="6">
    <source>
        <dbReference type="ARBA" id="ARBA00023136"/>
    </source>
</evidence>
<feature type="transmembrane region" description="Helical" evidence="7">
    <location>
        <begin position="67"/>
        <end position="85"/>
    </location>
</feature>
<evidence type="ECO:0000256" key="5">
    <source>
        <dbReference type="ARBA" id="ARBA00022989"/>
    </source>
</evidence>
<dbReference type="GO" id="GO:0005886">
    <property type="term" value="C:plasma membrane"/>
    <property type="evidence" value="ECO:0007669"/>
    <property type="project" value="UniProtKB-SubCell"/>
</dbReference>
<dbReference type="Gene3D" id="1.20.1250.20">
    <property type="entry name" value="MFS general substrate transporter like domains"/>
    <property type="match status" value="1"/>
</dbReference>
<dbReference type="SUPFAM" id="SSF103473">
    <property type="entry name" value="MFS general substrate transporter"/>
    <property type="match status" value="1"/>
</dbReference>
<keyword evidence="2" id="KW-0813">Transport</keyword>
<dbReference type="GO" id="GO:1904680">
    <property type="term" value="F:peptide transmembrane transporter activity"/>
    <property type="evidence" value="ECO:0007669"/>
    <property type="project" value="InterPro"/>
</dbReference>
<dbReference type="GO" id="GO:0015833">
    <property type="term" value="P:peptide transport"/>
    <property type="evidence" value="ECO:0007669"/>
    <property type="project" value="InterPro"/>
</dbReference>
<keyword evidence="4 7" id="KW-0812">Transmembrane</keyword>
<evidence type="ECO:0008006" key="9">
    <source>
        <dbReference type="Google" id="ProtNLM"/>
    </source>
</evidence>
<dbReference type="PANTHER" id="PTHR23517:SF15">
    <property type="entry name" value="PROTON-DEPENDENT OLIGOPEPTIDE FAMILY TRANSPORT PROTEIN"/>
    <property type="match status" value="1"/>
</dbReference>